<dbReference type="InterPro" id="IPR050061">
    <property type="entry name" value="MurCDEF_pg_biosynth"/>
</dbReference>
<dbReference type="PANTHER" id="PTHR43445">
    <property type="entry name" value="UDP-N-ACETYLMURAMATE--L-ALANINE LIGASE-RELATED"/>
    <property type="match status" value="1"/>
</dbReference>
<dbReference type="SUPFAM" id="SSF53623">
    <property type="entry name" value="MurD-like peptide ligases, catalytic domain"/>
    <property type="match status" value="1"/>
</dbReference>
<dbReference type="Proteomes" id="UP000031670">
    <property type="component" value="Unassembled WGS sequence"/>
</dbReference>
<protein>
    <submittedName>
        <fullName evidence="2">L-alanyl-gamma-D-glutamyl-meso-diaminopimelate ligase</fullName>
    </submittedName>
</protein>
<dbReference type="InterPro" id="IPR036615">
    <property type="entry name" value="Mur_ligase_C_dom_sf"/>
</dbReference>
<sequence length="225" mass="24905">MLERGCWSEKEFSHQEWQVNKLRADGSCFDVLFQGEVVGQVNWNLVGDHNVNNALMAIAAARHVGVVPELACEALAKFINTKRRLELKGEVGGVTVYDDFAHHPTAIELTLDGLRNKVGQQRILAVVEPRSSTMKMGVHKDSLANSLKIADQVYLYQPETIDWSVEEVAEQCSQPSLVSDSVQELVNALVENSQPNDHILIMSNGGFEGIHTKLLQALEAKSTNE</sequence>
<proteinExistence type="predicted"/>
<dbReference type="InterPro" id="IPR036565">
    <property type="entry name" value="Mur-like_cat_sf"/>
</dbReference>
<dbReference type="Gene3D" id="3.90.190.20">
    <property type="entry name" value="Mur ligase, C-terminal domain"/>
    <property type="match status" value="1"/>
</dbReference>
<dbReference type="Gene3D" id="3.40.1190.10">
    <property type="entry name" value="Mur-like, catalytic domain"/>
    <property type="match status" value="1"/>
</dbReference>
<dbReference type="PANTHER" id="PTHR43445:SF5">
    <property type="entry name" value="UDP-N-ACETYLMURAMATE--L-ALANYL-GAMMA-D-GLUTAMYL-MESO-2,6-DIAMINOHEPTANDIOATE LIGASE"/>
    <property type="match status" value="1"/>
</dbReference>
<evidence type="ECO:0000313" key="3">
    <source>
        <dbReference type="Proteomes" id="UP000031670"/>
    </source>
</evidence>
<name>A0A0B8PD37_9VIBR</name>
<keyword evidence="2" id="KW-0436">Ligase</keyword>
<dbReference type="Pfam" id="PF02875">
    <property type="entry name" value="Mur_ligase_C"/>
    <property type="match status" value="1"/>
</dbReference>
<dbReference type="EMBL" id="BBSA01000006">
    <property type="protein sequence ID" value="GAM62492.1"/>
    <property type="molecule type" value="Genomic_DNA"/>
</dbReference>
<dbReference type="InterPro" id="IPR004101">
    <property type="entry name" value="Mur_ligase_C"/>
</dbReference>
<evidence type="ECO:0000313" key="2">
    <source>
        <dbReference type="EMBL" id="GAM62492.1"/>
    </source>
</evidence>
<dbReference type="GO" id="GO:0005524">
    <property type="term" value="F:ATP binding"/>
    <property type="evidence" value="ECO:0007669"/>
    <property type="project" value="InterPro"/>
</dbReference>
<organism evidence="2 3">
    <name type="scientific">Vibrio ishigakensis</name>
    <dbReference type="NCBI Taxonomy" id="1481914"/>
    <lineage>
        <taxon>Bacteria</taxon>
        <taxon>Pseudomonadati</taxon>
        <taxon>Pseudomonadota</taxon>
        <taxon>Gammaproteobacteria</taxon>
        <taxon>Vibrionales</taxon>
        <taxon>Vibrionaceae</taxon>
        <taxon>Vibrio</taxon>
    </lineage>
</organism>
<dbReference type="GO" id="GO:0016881">
    <property type="term" value="F:acid-amino acid ligase activity"/>
    <property type="evidence" value="ECO:0007669"/>
    <property type="project" value="InterPro"/>
</dbReference>
<dbReference type="SUPFAM" id="SSF53244">
    <property type="entry name" value="MurD-like peptide ligases, peptide-binding domain"/>
    <property type="match status" value="1"/>
</dbReference>
<dbReference type="AlphaFoldDB" id="A0A0B8PD37"/>
<gene>
    <name evidence="2" type="ORF">JCM19232_1649</name>
</gene>
<comment type="caution">
    <text evidence="2">The sequence shown here is derived from an EMBL/GenBank/DDBJ whole genome shotgun (WGS) entry which is preliminary data.</text>
</comment>
<accession>A0A0B8PD37</accession>
<reference evidence="2 3" key="2">
    <citation type="submission" date="2015-01" db="EMBL/GenBank/DDBJ databases">
        <authorList>
            <consortium name="NBRP consortium"/>
            <person name="Sawabe T."/>
            <person name="Meirelles P."/>
            <person name="Feng G."/>
            <person name="Sayaka M."/>
            <person name="Hattori M."/>
            <person name="Ohkuma M."/>
        </authorList>
    </citation>
    <scope>NUCLEOTIDE SEQUENCE [LARGE SCALE GENOMIC DNA]</scope>
    <source>
        <strain evidence="2 3">JCM19232</strain>
    </source>
</reference>
<evidence type="ECO:0000259" key="1">
    <source>
        <dbReference type="Pfam" id="PF02875"/>
    </source>
</evidence>
<reference evidence="2 3" key="1">
    <citation type="submission" date="2015-01" db="EMBL/GenBank/DDBJ databases">
        <title>Vibrio sp. C5 JCM 19232 whole genome shotgun sequence.</title>
        <authorList>
            <person name="Sawabe T."/>
            <person name="Meirelles P."/>
            <person name="Feng G."/>
            <person name="Sayaka M."/>
            <person name="Hattori M."/>
            <person name="Ohkuma M."/>
        </authorList>
    </citation>
    <scope>NUCLEOTIDE SEQUENCE [LARGE SCALE GENOMIC DNA]</scope>
    <source>
        <strain evidence="2 3">JCM19232</strain>
    </source>
</reference>
<feature type="domain" description="Mur ligase C-terminal" evidence="1">
    <location>
        <begin position="83"/>
        <end position="205"/>
    </location>
</feature>